<dbReference type="AlphaFoldDB" id="A0A813YIU5"/>
<name>A0A813YIU5_9BILA</name>
<evidence type="ECO:0000256" key="1">
    <source>
        <dbReference type="SAM" id="Coils"/>
    </source>
</evidence>
<feature type="coiled-coil region" evidence="1">
    <location>
        <begin position="198"/>
        <end position="225"/>
    </location>
</feature>
<gene>
    <name evidence="3" type="ORF">OXX778_LOCUS10621</name>
</gene>
<keyword evidence="4" id="KW-1185">Reference proteome</keyword>
<accession>A0A813YIU5</accession>
<dbReference type="Proteomes" id="UP000663879">
    <property type="component" value="Unassembled WGS sequence"/>
</dbReference>
<keyword evidence="1" id="KW-0175">Coiled coil</keyword>
<proteinExistence type="predicted"/>
<sequence>MPLSTPIKRKNKKSHILIDSDKSDDYNIEKQRQKTPRTEKLTRKKVQLTSEEDDEDTGVFFLVQFVSNLNRYDIVAEKQVTLDDIDSSVGIVKHYSKEFKVNILKKGSSEYIEKMAKKYSFNLPLKTTDESEIEKLVTRNQNINSNNLNNQRDIEPPRCIFTNDLFQSQTPASSRISILKQNGSLDQTISIDVFKEFSKEISLKLESQKKEYEILKEQLGSIQNSSQEKNFVYNGKDLIKEVHGSKPKEWALECCKVLFNEEEIKNCVLVSSNKTSRLPCSPNRVKFLKEAILYKYKSISAEKHDIMVSMNFDKQFSTN</sequence>
<evidence type="ECO:0000313" key="4">
    <source>
        <dbReference type="Proteomes" id="UP000663879"/>
    </source>
</evidence>
<evidence type="ECO:0000256" key="2">
    <source>
        <dbReference type="SAM" id="MobiDB-lite"/>
    </source>
</evidence>
<feature type="region of interest" description="Disordered" evidence="2">
    <location>
        <begin position="21"/>
        <end position="41"/>
    </location>
</feature>
<protein>
    <recommendedName>
        <fullName evidence="5">BEN domain-containing protein</fullName>
    </recommendedName>
</protein>
<comment type="caution">
    <text evidence="3">The sequence shown here is derived from an EMBL/GenBank/DDBJ whole genome shotgun (WGS) entry which is preliminary data.</text>
</comment>
<evidence type="ECO:0008006" key="5">
    <source>
        <dbReference type="Google" id="ProtNLM"/>
    </source>
</evidence>
<organism evidence="3 4">
    <name type="scientific">Brachionus calyciflorus</name>
    <dbReference type="NCBI Taxonomy" id="104777"/>
    <lineage>
        <taxon>Eukaryota</taxon>
        <taxon>Metazoa</taxon>
        <taxon>Spiralia</taxon>
        <taxon>Gnathifera</taxon>
        <taxon>Rotifera</taxon>
        <taxon>Eurotatoria</taxon>
        <taxon>Monogononta</taxon>
        <taxon>Pseudotrocha</taxon>
        <taxon>Ploima</taxon>
        <taxon>Brachionidae</taxon>
        <taxon>Brachionus</taxon>
    </lineage>
</organism>
<reference evidence="3" key="1">
    <citation type="submission" date="2021-02" db="EMBL/GenBank/DDBJ databases">
        <authorList>
            <person name="Nowell W R."/>
        </authorList>
    </citation>
    <scope>NUCLEOTIDE SEQUENCE</scope>
    <source>
        <strain evidence="3">Ploen Becks lab</strain>
    </source>
</reference>
<dbReference type="EMBL" id="CAJNOC010001706">
    <property type="protein sequence ID" value="CAF0885135.1"/>
    <property type="molecule type" value="Genomic_DNA"/>
</dbReference>
<dbReference type="OrthoDB" id="10236862at2759"/>
<evidence type="ECO:0000313" key="3">
    <source>
        <dbReference type="EMBL" id="CAF0885135.1"/>
    </source>
</evidence>